<dbReference type="SUPFAM" id="SSF52540">
    <property type="entry name" value="P-loop containing nucleoside triphosphate hydrolases"/>
    <property type="match status" value="1"/>
</dbReference>
<evidence type="ECO:0000256" key="2">
    <source>
        <dbReference type="ARBA" id="ARBA00022448"/>
    </source>
</evidence>
<evidence type="ECO:0000256" key="3">
    <source>
        <dbReference type="ARBA" id="ARBA00022741"/>
    </source>
</evidence>
<evidence type="ECO:0000256" key="1">
    <source>
        <dbReference type="ARBA" id="ARBA00005417"/>
    </source>
</evidence>
<name>A0ABV5WK99_9BACI</name>
<dbReference type="PROSITE" id="PS00211">
    <property type="entry name" value="ABC_TRANSPORTER_1"/>
    <property type="match status" value="1"/>
</dbReference>
<feature type="domain" description="ABC transporter" evidence="5">
    <location>
        <begin position="15"/>
        <end position="242"/>
    </location>
</feature>
<protein>
    <submittedName>
        <fullName evidence="6">ATP-binding cassette domain-containing protein</fullName>
    </submittedName>
</protein>
<comment type="similarity">
    <text evidence="1">Belongs to the ABC transporter superfamily.</text>
</comment>
<comment type="caution">
    <text evidence="6">The sequence shown here is derived from an EMBL/GenBank/DDBJ whole genome shotgun (WGS) entry which is preliminary data.</text>
</comment>
<keyword evidence="3" id="KW-0547">Nucleotide-binding</keyword>
<accession>A0ABV5WK99</accession>
<reference evidence="6 7" key="1">
    <citation type="submission" date="2024-09" db="EMBL/GenBank/DDBJ databases">
        <authorList>
            <person name="Sun Q."/>
            <person name="Mori K."/>
        </authorList>
    </citation>
    <scope>NUCLEOTIDE SEQUENCE [LARGE SCALE GENOMIC DNA]</scope>
    <source>
        <strain evidence="6 7">JCM 11201</strain>
    </source>
</reference>
<evidence type="ECO:0000259" key="5">
    <source>
        <dbReference type="PROSITE" id="PS50893"/>
    </source>
</evidence>
<dbReference type="EMBL" id="JBHMAF010000180">
    <property type="protein sequence ID" value="MFB9761004.1"/>
    <property type="molecule type" value="Genomic_DNA"/>
</dbReference>
<dbReference type="PANTHER" id="PTHR43335">
    <property type="entry name" value="ABC TRANSPORTER, ATP-BINDING PROTEIN"/>
    <property type="match status" value="1"/>
</dbReference>
<keyword evidence="2" id="KW-0813">Transport</keyword>
<dbReference type="Pfam" id="PF00005">
    <property type="entry name" value="ABC_tran"/>
    <property type="match status" value="1"/>
</dbReference>
<dbReference type="InterPro" id="IPR003439">
    <property type="entry name" value="ABC_transporter-like_ATP-bd"/>
</dbReference>
<dbReference type="CDD" id="cd03268">
    <property type="entry name" value="ABC_BcrA_bacitracin_resist"/>
    <property type="match status" value="1"/>
</dbReference>
<gene>
    <name evidence="6" type="ORF">ACFFMS_22280</name>
</gene>
<dbReference type="Gene3D" id="3.40.50.300">
    <property type="entry name" value="P-loop containing nucleotide triphosphate hydrolases"/>
    <property type="match status" value="1"/>
</dbReference>
<dbReference type="PANTHER" id="PTHR43335:SF4">
    <property type="entry name" value="ABC TRANSPORTER, ATP-BINDING PROTEIN"/>
    <property type="match status" value="1"/>
</dbReference>
<dbReference type="InterPro" id="IPR017871">
    <property type="entry name" value="ABC_transporter-like_CS"/>
</dbReference>
<dbReference type="SMART" id="SM00382">
    <property type="entry name" value="AAA"/>
    <property type="match status" value="1"/>
</dbReference>
<proteinExistence type="inferred from homology"/>
<evidence type="ECO:0000256" key="4">
    <source>
        <dbReference type="ARBA" id="ARBA00022840"/>
    </source>
</evidence>
<evidence type="ECO:0000313" key="7">
    <source>
        <dbReference type="Proteomes" id="UP001589609"/>
    </source>
</evidence>
<keyword evidence="4 6" id="KW-0067">ATP-binding</keyword>
<evidence type="ECO:0000313" key="6">
    <source>
        <dbReference type="EMBL" id="MFB9761004.1"/>
    </source>
</evidence>
<dbReference type="GO" id="GO:0005524">
    <property type="term" value="F:ATP binding"/>
    <property type="evidence" value="ECO:0007669"/>
    <property type="project" value="UniProtKB-KW"/>
</dbReference>
<keyword evidence="7" id="KW-1185">Reference proteome</keyword>
<dbReference type="Proteomes" id="UP001589609">
    <property type="component" value="Unassembled WGS sequence"/>
</dbReference>
<organism evidence="6 7">
    <name type="scientific">Ectobacillus funiculus</name>
    <dbReference type="NCBI Taxonomy" id="137993"/>
    <lineage>
        <taxon>Bacteria</taxon>
        <taxon>Bacillati</taxon>
        <taxon>Bacillota</taxon>
        <taxon>Bacilli</taxon>
        <taxon>Bacillales</taxon>
        <taxon>Bacillaceae</taxon>
        <taxon>Ectobacillus</taxon>
    </lineage>
</organism>
<dbReference type="PROSITE" id="PS50893">
    <property type="entry name" value="ABC_TRANSPORTER_2"/>
    <property type="match status" value="1"/>
</dbReference>
<sequence length="320" mass="35367">MITIEVIEMKEHMIIQTTDLVKSFKGKAAVNGINLSIQKGEIYGFLGPNGSGKTTTIRMLLGLMKPTSGAIELFGNDVKRNHLHALQRIGSLVESPSYYAHLTGRENLEAIRKIVKVQKSRIDEVLSIVGLTADANRGVKEYSLGMKQRLGIAAALLGNPELLILDEPTNGLDPSGIHEIRDLIKNMPARYGITVLVSSHLLSEIDQMASKVGIILKGNLIFQDKIEVLRNRAKSQIKLRVQDTDRAKALLLTKGIAVSQENGALYLEENKDEHVTNVIRMLIHNDISVYRVEEERKSLEEIFLELTSGGDLHHVGHSAS</sequence>
<dbReference type="InterPro" id="IPR027417">
    <property type="entry name" value="P-loop_NTPase"/>
</dbReference>
<dbReference type="InterPro" id="IPR003593">
    <property type="entry name" value="AAA+_ATPase"/>
</dbReference>